<dbReference type="Pfam" id="PF13692">
    <property type="entry name" value="Glyco_trans_1_4"/>
    <property type="match status" value="1"/>
</dbReference>
<name>A0A239H3E7_9BACT</name>
<dbReference type="CDD" id="cd03801">
    <property type="entry name" value="GT4_PimA-like"/>
    <property type="match status" value="1"/>
</dbReference>
<dbReference type="Gene3D" id="3.40.50.2000">
    <property type="entry name" value="Glycogen Phosphorylase B"/>
    <property type="match status" value="2"/>
</dbReference>
<dbReference type="SUPFAM" id="SSF53756">
    <property type="entry name" value="UDP-Glycosyltransferase/glycogen phosphorylase"/>
    <property type="match status" value="1"/>
</dbReference>
<dbReference type="PANTHER" id="PTHR12526">
    <property type="entry name" value="GLYCOSYLTRANSFERASE"/>
    <property type="match status" value="1"/>
</dbReference>
<sequence>MGASSRLRTFQYLPLWQAVGDEIAVHPFFNEAYLNAIYSKTTPNIFNVLFCYFRRVLVLFTASKYDHIIIEKELFPFLPAWAEYLLSKTANGYLVDYDDAVFHNYDRSPNAFVRSTMGNKIDHVIKRARVVLVGNKYLQERAERAGARQIVHLPTVIDSHRYNSVPKEENTLPIIGWIGSPTTLKYLKEILPTLEEVNKKSPFVLMVVNDNRTELTYSGQLELRAWSEETEVSSIQQMDIGIMPLEDSPWERGKCAYKLIQYMACGLPVVASPIGMNTEVVKHEENGFLATTDQEWIESLTKLLTNPHLRQSFGKAGHQLVQEKYTLEKNFEILKKVLTS</sequence>
<dbReference type="EMBL" id="FZOK01000021">
    <property type="protein sequence ID" value="SNS74784.1"/>
    <property type="molecule type" value="Genomic_DNA"/>
</dbReference>
<organism evidence="1 2">
    <name type="scientific">Belliella buryatensis</name>
    <dbReference type="NCBI Taxonomy" id="1500549"/>
    <lineage>
        <taxon>Bacteria</taxon>
        <taxon>Pseudomonadati</taxon>
        <taxon>Bacteroidota</taxon>
        <taxon>Cytophagia</taxon>
        <taxon>Cytophagales</taxon>
        <taxon>Cyclobacteriaceae</taxon>
        <taxon>Belliella</taxon>
    </lineage>
</organism>
<evidence type="ECO:0000313" key="2">
    <source>
        <dbReference type="Proteomes" id="UP000198480"/>
    </source>
</evidence>
<keyword evidence="1" id="KW-0808">Transferase</keyword>
<evidence type="ECO:0000313" key="1">
    <source>
        <dbReference type="EMBL" id="SNS74784.1"/>
    </source>
</evidence>
<keyword evidence="2" id="KW-1185">Reference proteome</keyword>
<accession>A0A239H3E7</accession>
<gene>
    <name evidence="1" type="ORF">SAMN06295967_12127</name>
</gene>
<proteinExistence type="predicted"/>
<dbReference type="Proteomes" id="UP000198480">
    <property type="component" value="Unassembled WGS sequence"/>
</dbReference>
<dbReference type="AlphaFoldDB" id="A0A239H3E7"/>
<protein>
    <submittedName>
        <fullName evidence="1">Glycosyltransferase involved in cell wall bisynthesis</fullName>
    </submittedName>
</protein>
<dbReference type="GO" id="GO:0016740">
    <property type="term" value="F:transferase activity"/>
    <property type="evidence" value="ECO:0007669"/>
    <property type="project" value="UniProtKB-KW"/>
</dbReference>
<dbReference type="RefSeq" id="WP_089242469.1">
    <property type="nucleotide sequence ID" value="NZ_FZOK01000021.1"/>
</dbReference>
<dbReference type="OrthoDB" id="9815351at2"/>
<reference evidence="2" key="1">
    <citation type="submission" date="2017-06" db="EMBL/GenBank/DDBJ databases">
        <authorList>
            <person name="Varghese N."/>
            <person name="Submissions S."/>
        </authorList>
    </citation>
    <scope>NUCLEOTIDE SEQUENCE [LARGE SCALE GENOMIC DNA]</scope>
    <source>
        <strain evidence="2">5C</strain>
    </source>
</reference>